<dbReference type="Proteomes" id="UP000621799">
    <property type="component" value="Unassembled WGS sequence"/>
</dbReference>
<dbReference type="EMBL" id="JADEXN010000222">
    <property type="protein sequence ID" value="MBE9041625.1"/>
    <property type="molecule type" value="Genomic_DNA"/>
</dbReference>
<reference evidence="3" key="1">
    <citation type="submission" date="2020-10" db="EMBL/GenBank/DDBJ databases">
        <authorList>
            <person name="Castelo-Branco R."/>
            <person name="Eusebio N."/>
            <person name="Adriana R."/>
            <person name="Vieira A."/>
            <person name="Brugerolle De Fraissinette N."/>
            <person name="Rezende De Castro R."/>
            <person name="Schneider M.P."/>
            <person name="Vasconcelos V."/>
            <person name="Leao P.N."/>
        </authorList>
    </citation>
    <scope>NUCLEOTIDE SEQUENCE</scope>
    <source>
        <strain evidence="3">LEGE 11467</strain>
    </source>
</reference>
<keyword evidence="4" id="KW-1185">Reference proteome</keyword>
<keyword evidence="1" id="KW-0812">Transmembrane</keyword>
<dbReference type="InterPro" id="IPR017896">
    <property type="entry name" value="4Fe4S_Fe-S-bd"/>
</dbReference>
<sequence length="253" mass="28927">MLTQVSERTMHSVRWMLVIGWLLLIISLFYDPISPILTDPRNLMSPWHDPALYRCIKVQGTCLEEHLYPLGARIFWGTIVPSGIAIVFVLGHEFWRRICPLYFFSQIPRALGWQPKLNIQKNQWLLKNHLYVQFAFLFVGLSCRILFVNSDRRILGCFLIGTILAAIAVVFLYGGRSWCHYVCPFGLVQTIFTGTRGLLGSQAHTVSDRMVTQSMCRTIDPITKKDKPACIGCKSPCLDIDAERAYWQDLGQS</sequence>
<keyword evidence="1" id="KW-1133">Transmembrane helix</keyword>
<name>A0A928W1P4_9CYAN</name>
<accession>A0A928W1P4</accession>
<comment type="caution">
    <text evidence="3">The sequence shown here is derived from an EMBL/GenBank/DDBJ whole genome shotgun (WGS) entry which is preliminary data.</text>
</comment>
<evidence type="ECO:0000256" key="1">
    <source>
        <dbReference type="SAM" id="Phobius"/>
    </source>
</evidence>
<keyword evidence="1" id="KW-0472">Membrane</keyword>
<proteinExistence type="predicted"/>
<evidence type="ECO:0000313" key="4">
    <source>
        <dbReference type="Proteomes" id="UP000621799"/>
    </source>
</evidence>
<organism evidence="3 4">
    <name type="scientific">Zarconia navalis LEGE 11467</name>
    <dbReference type="NCBI Taxonomy" id="1828826"/>
    <lineage>
        <taxon>Bacteria</taxon>
        <taxon>Bacillati</taxon>
        <taxon>Cyanobacteriota</taxon>
        <taxon>Cyanophyceae</taxon>
        <taxon>Oscillatoriophycideae</taxon>
        <taxon>Oscillatoriales</taxon>
        <taxon>Oscillatoriales incertae sedis</taxon>
        <taxon>Zarconia</taxon>
        <taxon>Zarconia navalis</taxon>
    </lineage>
</organism>
<gene>
    <name evidence="3" type="ORF">IQ235_12625</name>
</gene>
<feature type="transmembrane region" description="Helical" evidence="1">
    <location>
        <begin position="74"/>
        <end position="95"/>
    </location>
</feature>
<feature type="domain" description="4Fe-4S ferredoxin-type" evidence="2">
    <location>
        <begin position="161"/>
        <end position="194"/>
    </location>
</feature>
<dbReference type="AlphaFoldDB" id="A0A928W1P4"/>
<dbReference type="RefSeq" id="WP_264321824.1">
    <property type="nucleotide sequence ID" value="NZ_JADEXN010000222.1"/>
</dbReference>
<feature type="transmembrane region" description="Helical" evidence="1">
    <location>
        <begin position="12"/>
        <end position="30"/>
    </location>
</feature>
<dbReference type="Pfam" id="PF12801">
    <property type="entry name" value="Fer4_5"/>
    <property type="match status" value="1"/>
</dbReference>
<feature type="transmembrane region" description="Helical" evidence="1">
    <location>
        <begin position="153"/>
        <end position="173"/>
    </location>
</feature>
<feature type="transmembrane region" description="Helical" evidence="1">
    <location>
        <begin position="130"/>
        <end position="147"/>
    </location>
</feature>
<protein>
    <submittedName>
        <fullName evidence="3">4Fe-4S binding protein</fullName>
    </submittedName>
</protein>
<evidence type="ECO:0000259" key="2">
    <source>
        <dbReference type="Pfam" id="PF12801"/>
    </source>
</evidence>
<evidence type="ECO:0000313" key="3">
    <source>
        <dbReference type="EMBL" id="MBE9041625.1"/>
    </source>
</evidence>